<keyword evidence="7 16" id="KW-0963">Cytoplasm</keyword>
<dbReference type="InterPro" id="IPR043129">
    <property type="entry name" value="ATPase_NBD"/>
</dbReference>
<proteinExistence type="inferred from homology"/>
<evidence type="ECO:0000256" key="12">
    <source>
        <dbReference type="ARBA" id="ARBA00022958"/>
    </source>
</evidence>
<keyword evidence="10 16" id="KW-0418">Kinase</keyword>
<dbReference type="AlphaFoldDB" id="A0A918RPJ4"/>
<evidence type="ECO:0000256" key="13">
    <source>
        <dbReference type="ARBA" id="ARBA00022993"/>
    </source>
</evidence>
<comment type="subunit">
    <text evidence="5 16">Homodimer.</text>
</comment>
<dbReference type="RefSeq" id="WP_189399278.1">
    <property type="nucleotide sequence ID" value="NZ_BMXA01000002.1"/>
</dbReference>
<keyword evidence="13 16" id="KW-0173">Coenzyme A biosynthesis</keyword>
<evidence type="ECO:0000256" key="7">
    <source>
        <dbReference type="ARBA" id="ARBA00022490"/>
    </source>
</evidence>
<dbReference type="GO" id="GO:0015937">
    <property type="term" value="P:coenzyme A biosynthetic process"/>
    <property type="evidence" value="ECO:0007669"/>
    <property type="project" value="UniProtKB-UniRule"/>
</dbReference>
<feature type="binding site" evidence="16">
    <location>
        <position position="88"/>
    </location>
    <ligand>
        <name>substrate</name>
    </ligand>
</feature>
<evidence type="ECO:0000256" key="6">
    <source>
        <dbReference type="ARBA" id="ARBA00012102"/>
    </source>
</evidence>
<gene>
    <name evidence="16 17" type="primary">coaX</name>
    <name evidence="17" type="ORF">GCM10008090_13560</name>
</gene>
<keyword evidence="11 16" id="KW-0067">ATP-binding</keyword>
<evidence type="ECO:0000313" key="17">
    <source>
        <dbReference type="EMBL" id="GHA05279.1"/>
    </source>
</evidence>
<feature type="binding site" evidence="16">
    <location>
        <position position="118"/>
    </location>
    <ligand>
        <name>K(+)</name>
        <dbReference type="ChEBI" id="CHEBI:29103"/>
    </ligand>
</feature>
<evidence type="ECO:0000256" key="16">
    <source>
        <dbReference type="HAMAP-Rule" id="MF_01274"/>
    </source>
</evidence>
<comment type="pathway">
    <text evidence="4 16">Cofactor biosynthesis; coenzyme A biosynthesis; CoA from (R)-pantothenate: step 1/5.</text>
</comment>
<comment type="function">
    <text evidence="16">Catalyzes the phosphorylation of pantothenate (Pan), the first step in CoA biosynthesis.</text>
</comment>
<comment type="catalytic activity">
    <reaction evidence="1 16">
        <text>(R)-pantothenate + ATP = (R)-4'-phosphopantothenate + ADP + H(+)</text>
        <dbReference type="Rhea" id="RHEA:16373"/>
        <dbReference type="ChEBI" id="CHEBI:10986"/>
        <dbReference type="ChEBI" id="CHEBI:15378"/>
        <dbReference type="ChEBI" id="CHEBI:29032"/>
        <dbReference type="ChEBI" id="CHEBI:30616"/>
        <dbReference type="ChEBI" id="CHEBI:456216"/>
        <dbReference type="EC" id="2.7.1.33"/>
    </reaction>
</comment>
<name>A0A918RPJ4_9GAMM</name>
<dbReference type="GO" id="GO:0046872">
    <property type="term" value="F:metal ion binding"/>
    <property type="evidence" value="ECO:0007669"/>
    <property type="project" value="UniProtKB-KW"/>
</dbReference>
<dbReference type="Gene3D" id="3.30.420.40">
    <property type="match status" value="2"/>
</dbReference>
<feature type="binding site" evidence="16">
    <location>
        <begin position="6"/>
        <end position="13"/>
    </location>
    <ligand>
        <name>ATP</name>
        <dbReference type="ChEBI" id="CHEBI:30616"/>
    </ligand>
</feature>
<evidence type="ECO:0000256" key="2">
    <source>
        <dbReference type="ARBA" id="ARBA00001958"/>
    </source>
</evidence>
<comment type="cofactor">
    <cofactor evidence="2">
        <name>K(+)</name>
        <dbReference type="ChEBI" id="CHEBI:29103"/>
    </cofactor>
</comment>
<evidence type="ECO:0000256" key="1">
    <source>
        <dbReference type="ARBA" id="ARBA00001206"/>
    </source>
</evidence>
<evidence type="ECO:0000256" key="11">
    <source>
        <dbReference type="ARBA" id="ARBA00022840"/>
    </source>
</evidence>
<dbReference type="Proteomes" id="UP000614811">
    <property type="component" value="Unassembled WGS sequence"/>
</dbReference>
<evidence type="ECO:0000256" key="4">
    <source>
        <dbReference type="ARBA" id="ARBA00005225"/>
    </source>
</evidence>
<evidence type="ECO:0000256" key="14">
    <source>
        <dbReference type="ARBA" id="ARBA00038036"/>
    </source>
</evidence>
<feature type="active site" description="Proton acceptor" evidence="16">
    <location>
        <position position="97"/>
    </location>
</feature>
<dbReference type="NCBIfam" id="TIGR00671">
    <property type="entry name" value="baf"/>
    <property type="match status" value="1"/>
</dbReference>
<comment type="caution">
    <text evidence="17">The sequence shown here is derived from an EMBL/GenBank/DDBJ whole genome shotgun (WGS) entry which is preliminary data.</text>
</comment>
<dbReference type="GO" id="GO:0005737">
    <property type="term" value="C:cytoplasm"/>
    <property type="evidence" value="ECO:0007669"/>
    <property type="project" value="UniProtKB-SubCell"/>
</dbReference>
<organism evidence="17 18">
    <name type="scientific">Arenicella chitinivorans</name>
    <dbReference type="NCBI Taxonomy" id="1329800"/>
    <lineage>
        <taxon>Bacteria</taxon>
        <taxon>Pseudomonadati</taxon>
        <taxon>Pseudomonadota</taxon>
        <taxon>Gammaproteobacteria</taxon>
        <taxon>Arenicellales</taxon>
        <taxon>Arenicellaceae</taxon>
        <taxon>Arenicella</taxon>
    </lineage>
</organism>
<keyword evidence="18" id="KW-1185">Reference proteome</keyword>
<comment type="cofactor">
    <cofactor evidence="16">
        <name>NH4(+)</name>
        <dbReference type="ChEBI" id="CHEBI:28938"/>
    </cofactor>
    <cofactor evidence="16">
        <name>K(+)</name>
        <dbReference type="ChEBI" id="CHEBI:29103"/>
    </cofactor>
    <text evidence="16">A monovalent cation. Ammonium or potassium.</text>
</comment>
<sequence length="243" mass="26117">MNLLIDIGNTRTKWLMLDGGAPHARGVLGNHKLKELDFTGFQVSASIASCVANERVFNELALRVREQLELELQRAVVTDRQGQLLNAYRRRDQLGVDRWLAAIGAHSLIQDRRLIVVDAGTAVTVDLVTADNVFQGGVILPGIRLIQECLTGNTAGVVSAPSDVRSVVGRTTQECVNAGAQFGVAGAIERYIREMTGWSGDGGSDVPCVLMCGGDAERLSALLPIEHRVEVDLVFSGLSVVLS</sequence>
<keyword evidence="9 16" id="KW-0547">Nucleotide-binding</keyword>
<evidence type="ECO:0000256" key="10">
    <source>
        <dbReference type="ARBA" id="ARBA00022777"/>
    </source>
</evidence>
<dbReference type="GO" id="GO:0005524">
    <property type="term" value="F:ATP binding"/>
    <property type="evidence" value="ECO:0007669"/>
    <property type="project" value="UniProtKB-UniRule"/>
</dbReference>
<dbReference type="HAMAP" id="MF_01274">
    <property type="entry name" value="Pantothen_kinase_3"/>
    <property type="match status" value="1"/>
</dbReference>
<dbReference type="GO" id="GO:0004594">
    <property type="term" value="F:pantothenate kinase activity"/>
    <property type="evidence" value="ECO:0007669"/>
    <property type="project" value="UniProtKB-UniRule"/>
</dbReference>
<evidence type="ECO:0000256" key="15">
    <source>
        <dbReference type="ARBA" id="ARBA00040883"/>
    </source>
</evidence>
<comment type="similarity">
    <text evidence="14 16">Belongs to the type III pantothenate kinase family.</text>
</comment>
<evidence type="ECO:0000313" key="18">
    <source>
        <dbReference type="Proteomes" id="UP000614811"/>
    </source>
</evidence>
<reference evidence="17" key="2">
    <citation type="submission" date="2020-09" db="EMBL/GenBank/DDBJ databases">
        <authorList>
            <person name="Sun Q."/>
            <person name="Kim S."/>
        </authorList>
    </citation>
    <scope>NUCLEOTIDE SEQUENCE</scope>
    <source>
        <strain evidence="17">KCTC 12711</strain>
    </source>
</reference>
<keyword evidence="12 16" id="KW-0630">Potassium</keyword>
<reference evidence="17" key="1">
    <citation type="journal article" date="2014" name="Int. J. Syst. Evol. Microbiol.">
        <title>Complete genome sequence of Corynebacterium casei LMG S-19264T (=DSM 44701T), isolated from a smear-ripened cheese.</title>
        <authorList>
            <consortium name="US DOE Joint Genome Institute (JGI-PGF)"/>
            <person name="Walter F."/>
            <person name="Albersmeier A."/>
            <person name="Kalinowski J."/>
            <person name="Ruckert C."/>
        </authorList>
    </citation>
    <scope>NUCLEOTIDE SEQUENCE</scope>
    <source>
        <strain evidence="17">KCTC 12711</strain>
    </source>
</reference>
<feature type="binding site" evidence="16">
    <location>
        <begin position="95"/>
        <end position="98"/>
    </location>
    <ligand>
        <name>substrate</name>
    </ligand>
</feature>
<dbReference type="Pfam" id="PF03309">
    <property type="entry name" value="Pan_kinase"/>
    <property type="match status" value="1"/>
</dbReference>
<keyword evidence="8 16" id="KW-0808">Transferase</keyword>
<accession>A0A918RPJ4</accession>
<dbReference type="CDD" id="cd24015">
    <property type="entry name" value="ASKHA_NBD_PanK-III"/>
    <property type="match status" value="1"/>
</dbReference>
<dbReference type="EMBL" id="BMXA01000002">
    <property type="protein sequence ID" value="GHA05279.1"/>
    <property type="molecule type" value="Genomic_DNA"/>
</dbReference>
<dbReference type="PANTHER" id="PTHR34265">
    <property type="entry name" value="TYPE III PANTOTHENATE KINASE"/>
    <property type="match status" value="1"/>
</dbReference>
<dbReference type="SUPFAM" id="SSF53067">
    <property type="entry name" value="Actin-like ATPase domain"/>
    <property type="match status" value="2"/>
</dbReference>
<keyword evidence="16" id="KW-0479">Metal-binding</keyword>
<evidence type="ECO:0000256" key="9">
    <source>
        <dbReference type="ARBA" id="ARBA00022741"/>
    </source>
</evidence>
<feature type="binding site" evidence="16">
    <location>
        <position position="172"/>
    </location>
    <ligand>
        <name>substrate</name>
    </ligand>
</feature>
<dbReference type="InterPro" id="IPR004619">
    <property type="entry name" value="Type_III_PanK"/>
</dbReference>
<evidence type="ECO:0000256" key="8">
    <source>
        <dbReference type="ARBA" id="ARBA00022679"/>
    </source>
</evidence>
<protein>
    <recommendedName>
        <fullName evidence="15 16">Type III pantothenate kinase</fullName>
        <ecNumber evidence="6 16">2.7.1.33</ecNumber>
    </recommendedName>
    <alternativeName>
        <fullName evidence="16">PanK-III</fullName>
    </alternativeName>
    <alternativeName>
        <fullName evidence="16">Pantothenic acid kinase</fullName>
    </alternativeName>
</protein>
<comment type="subcellular location">
    <subcellularLocation>
        <location evidence="3 16">Cytoplasm</location>
    </subcellularLocation>
</comment>
<feature type="binding site" evidence="16">
    <location>
        <position position="121"/>
    </location>
    <ligand>
        <name>ATP</name>
        <dbReference type="ChEBI" id="CHEBI:30616"/>
    </ligand>
</feature>
<dbReference type="PANTHER" id="PTHR34265:SF1">
    <property type="entry name" value="TYPE III PANTOTHENATE KINASE"/>
    <property type="match status" value="1"/>
</dbReference>
<evidence type="ECO:0000256" key="5">
    <source>
        <dbReference type="ARBA" id="ARBA00011738"/>
    </source>
</evidence>
<dbReference type="EC" id="2.7.1.33" evidence="6 16"/>
<evidence type="ECO:0000256" key="3">
    <source>
        <dbReference type="ARBA" id="ARBA00004496"/>
    </source>
</evidence>